<dbReference type="AlphaFoldDB" id="A0A3P7NU41"/>
<evidence type="ECO:0000313" key="2">
    <source>
        <dbReference type="EMBL" id="VDN37227.1"/>
    </source>
</evidence>
<feature type="region of interest" description="Disordered" evidence="1">
    <location>
        <begin position="63"/>
        <end position="137"/>
    </location>
</feature>
<gene>
    <name evidence="2" type="ORF">DILT_LOCUS17264</name>
</gene>
<feature type="compositionally biased region" description="Basic and acidic residues" evidence="1">
    <location>
        <begin position="128"/>
        <end position="137"/>
    </location>
</feature>
<sequence length="137" mass="14920">MSFSRPPFAFSRVRQEVRHNTGVREPTSDTNAAFSDTMRNVTQQYLLSGLNLAHDNRLCINTDGGARSSAGKTNTGKCQRGTLARHPTPAPPTRAMTIATLTLPSPSEEVTVRNPGQQDDDGAPGPPIKEERTRSQF</sequence>
<reference evidence="2 3" key="1">
    <citation type="submission" date="2018-11" db="EMBL/GenBank/DDBJ databases">
        <authorList>
            <consortium name="Pathogen Informatics"/>
        </authorList>
    </citation>
    <scope>NUCLEOTIDE SEQUENCE [LARGE SCALE GENOMIC DNA]</scope>
</reference>
<evidence type="ECO:0000313" key="3">
    <source>
        <dbReference type="Proteomes" id="UP000281553"/>
    </source>
</evidence>
<organism evidence="2 3">
    <name type="scientific">Dibothriocephalus latus</name>
    <name type="common">Fish tapeworm</name>
    <name type="synonym">Diphyllobothrium latum</name>
    <dbReference type="NCBI Taxonomy" id="60516"/>
    <lineage>
        <taxon>Eukaryota</taxon>
        <taxon>Metazoa</taxon>
        <taxon>Spiralia</taxon>
        <taxon>Lophotrochozoa</taxon>
        <taxon>Platyhelminthes</taxon>
        <taxon>Cestoda</taxon>
        <taxon>Eucestoda</taxon>
        <taxon>Diphyllobothriidea</taxon>
        <taxon>Diphyllobothriidae</taxon>
        <taxon>Dibothriocephalus</taxon>
    </lineage>
</organism>
<evidence type="ECO:0000256" key="1">
    <source>
        <dbReference type="SAM" id="MobiDB-lite"/>
    </source>
</evidence>
<name>A0A3P7NU41_DIBLA</name>
<protein>
    <submittedName>
        <fullName evidence="2">Uncharacterized protein</fullName>
    </submittedName>
</protein>
<dbReference type="Proteomes" id="UP000281553">
    <property type="component" value="Unassembled WGS sequence"/>
</dbReference>
<dbReference type="EMBL" id="UYRU01090482">
    <property type="protein sequence ID" value="VDN37227.1"/>
    <property type="molecule type" value="Genomic_DNA"/>
</dbReference>
<proteinExistence type="predicted"/>
<keyword evidence="3" id="KW-1185">Reference proteome</keyword>
<accession>A0A3P7NU41</accession>